<dbReference type="Proteomes" id="UP000026961">
    <property type="component" value="Chromosome 8"/>
</dbReference>
<dbReference type="HOGENOM" id="CLU_1095724_0_0_1"/>
<protein>
    <submittedName>
        <fullName evidence="3">Uncharacterized protein</fullName>
    </submittedName>
</protein>
<keyword evidence="2" id="KW-0812">Transmembrane</keyword>
<sequence>MGIQWVCPVTLFPMLGATVRRERSGDKSAMEERWRSLAKSSNSGHKIRSGMLTGKILHTFAGGGEASRLGGGRSGPTATGSSPAMATGGAMWRRRVRRWLLRRVVVWSLRFMVAGCPTLGWWLTVGGGFWLRVGGMSAGWGVVAKVDWFVPRSPEFLAGNMVDTDVSEPSLQNSVPLQADHDSLLGLLGLAGASRALWLCELVEVPSLERCAYPYGARVPFLLLLGDSAPLRESKAKALPVSPELELCTCQTYP</sequence>
<accession>A0A0E0AT52</accession>
<feature type="region of interest" description="Disordered" evidence="1">
    <location>
        <begin position="65"/>
        <end position="86"/>
    </location>
</feature>
<keyword evidence="2" id="KW-0472">Membrane</keyword>
<dbReference type="AlphaFoldDB" id="A0A0E0AT52"/>
<feature type="transmembrane region" description="Helical" evidence="2">
    <location>
        <begin position="104"/>
        <end position="123"/>
    </location>
</feature>
<dbReference type="Gramene" id="OGLUM08G09220.1">
    <property type="protein sequence ID" value="OGLUM08G09220.1"/>
    <property type="gene ID" value="OGLUM08G09220"/>
</dbReference>
<reference evidence="3" key="1">
    <citation type="submission" date="2015-04" db="UniProtKB">
        <authorList>
            <consortium name="EnsemblPlants"/>
        </authorList>
    </citation>
    <scope>IDENTIFICATION</scope>
</reference>
<organism evidence="3">
    <name type="scientific">Oryza glumipatula</name>
    <dbReference type="NCBI Taxonomy" id="40148"/>
    <lineage>
        <taxon>Eukaryota</taxon>
        <taxon>Viridiplantae</taxon>
        <taxon>Streptophyta</taxon>
        <taxon>Embryophyta</taxon>
        <taxon>Tracheophyta</taxon>
        <taxon>Spermatophyta</taxon>
        <taxon>Magnoliopsida</taxon>
        <taxon>Liliopsida</taxon>
        <taxon>Poales</taxon>
        <taxon>Poaceae</taxon>
        <taxon>BOP clade</taxon>
        <taxon>Oryzoideae</taxon>
        <taxon>Oryzeae</taxon>
        <taxon>Oryzinae</taxon>
        <taxon>Oryza</taxon>
    </lineage>
</organism>
<evidence type="ECO:0000313" key="3">
    <source>
        <dbReference type="EnsemblPlants" id="OGLUM08G09220.1"/>
    </source>
</evidence>
<keyword evidence="4" id="KW-1185">Reference proteome</keyword>
<feature type="compositionally biased region" description="Gly residues" evidence="1">
    <location>
        <begin position="65"/>
        <end position="74"/>
    </location>
</feature>
<dbReference type="EnsemblPlants" id="OGLUM08G09220.1">
    <property type="protein sequence ID" value="OGLUM08G09220.1"/>
    <property type="gene ID" value="OGLUM08G09220"/>
</dbReference>
<evidence type="ECO:0000256" key="2">
    <source>
        <dbReference type="SAM" id="Phobius"/>
    </source>
</evidence>
<reference evidence="3" key="2">
    <citation type="submission" date="2018-05" db="EMBL/GenBank/DDBJ databases">
        <title>OgluRS3 (Oryza glumaepatula Reference Sequence Version 3).</title>
        <authorList>
            <person name="Zhang J."/>
            <person name="Kudrna D."/>
            <person name="Lee S."/>
            <person name="Talag J."/>
            <person name="Welchert J."/>
            <person name="Wing R.A."/>
        </authorList>
    </citation>
    <scope>NUCLEOTIDE SEQUENCE [LARGE SCALE GENOMIC DNA]</scope>
</reference>
<keyword evidence="2" id="KW-1133">Transmembrane helix</keyword>
<name>A0A0E0AT52_9ORYZ</name>
<evidence type="ECO:0000256" key="1">
    <source>
        <dbReference type="SAM" id="MobiDB-lite"/>
    </source>
</evidence>
<proteinExistence type="predicted"/>
<evidence type="ECO:0000313" key="4">
    <source>
        <dbReference type="Proteomes" id="UP000026961"/>
    </source>
</evidence>